<name>A0A379JHC5_9NOCA</name>
<dbReference type="Proteomes" id="UP000255467">
    <property type="component" value="Unassembled WGS sequence"/>
</dbReference>
<dbReference type="CDD" id="cd08026">
    <property type="entry name" value="DUF326"/>
    <property type="match status" value="1"/>
</dbReference>
<dbReference type="AlphaFoldDB" id="A0A379JHC5"/>
<dbReference type="Gene3D" id="1.20.1270.360">
    <property type="match status" value="1"/>
</dbReference>
<gene>
    <name evidence="1" type="ORF">NCTC1934_04992</name>
</gene>
<dbReference type="STRING" id="1406858.GCA_000710895_02031"/>
<accession>A0A379JHC5</accession>
<reference evidence="1 2" key="1">
    <citation type="submission" date="2018-06" db="EMBL/GenBank/DDBJ databases">
        <authorList>
            <consortium name="Pathogen Informatics"/>
            <person name="Doyle S."/>
        </authorList>
    </citation>
    <scope>NUCLEOTIDE SEQUENCE [LARGE SCALE GENOMIC DNA]</scope>
    <source>
        <strain evidence="1 2">NCTC1934</strain>
    </source>
</reference>
<proteinExistence type="predicted"/>
<dbReference type="PANTHER" id="PTHR37310:SF1">
    <property type="entry name" value="CYTOPLASMIC PROTEIN"/>
    <property type="match status" value="1"/>
</dbReference>
<protein>
    <submittedName>
        <fullName evidence="1">Domain of Uncharacterized Function (DUF326)</fullName>
    </submittedName>
</protein>
<dbReference type="Pfam" id="PF03860">
    <property type="entry name" value="Csp"/>
    <property type="match status" value="1"/>
</dbReference>
<evidence type="ECO:0000313" key="2">
    <source>
        <dbReference type="Proteomes" id="UP000255467"/>
    </source>
</evidence>
<dbReference type="OrthoDB" id="5396211at2"/>
<dbReference type="InterPro" id="IPR005560">
    <property type="entry name" value="Csp_YhjQ"/>
</dbReference>
<dbReference type="PANTHER" id="PTHR37310">
    <property type="entry name" value="CYTOPLASMIC PROTEIN-RELATED"/>
    <property type="match status" value="1"/>
</dbReference>
<evidence type="ECO:0000313" key="1">
    <source>
        <dbReference type="EMBL" id="SUD47671.1"/>
    </source>
</evidence>
<dbReference type="InterPro" id="IPR044543">
    <property type="entry name" value="YHJQ-like"/>
</dbReference>
<sequence>MSTVAAMVDSHPANRTAASSAQVIACIEACWRCAESCTVCADACLSEEGLAELRECIRTDLDCADICHTTAAVLSRRGGGDPATIRSLLDTCALICERCGQECDRHADRHEHCRICAETCLRCARSCRELLAALS</sequence>
<dbReference type="EMBL" id="UGRY01000003">
    <property type="protein sequence ID" value="SUD47671.1"/>
    <property type="molecule type" value="Genomic_DNA"/>
</dbReference>
<dbReference type="RefSeq" id="WP_039819343.1">
    <property type="nucleotide sequence ID" value="NZ_JADLRH010000002.1"/>
</dbReference>
<organism evidence="1 2">
    <name type="scientific">Nocardia otitidiscaviarum</name>
    <dbReference type="NCBI Taxonomy" id="1823"/>
    <lineage>
        <taxon>Bacteria</taxon>
        <taxon>Bacillati</taxon>
        <taxon>Actinomycetota</taxon>
        <taxon>Actinomycetes</taxon>
        <taxon>Mycobacteriales</taxon>
        <taxon>Nocardiaceae</taxon>
        <taxon>Nocardia</taxon>
    </lineage>
</organism>
<keyword evidence="2" id="KW-1185">Reference proteome</keyword>